<feature type="domain" description="Cyclin-like" evidence="5">
    <location>
        <begin position="203"/>
        <end position="287"/>
    </location>
</feature>
<evidence type="ECO:0000256" key="2">
    <source>
        <dbReference type="ARBA" id="ARBA00023127"/>
    </source>
</evidence>
<dbReference type="EMBL" id="DS985244">
    <property type="protein sequence ID" value="EDV25704.1"/>
    <property type="molecule type" value="Genomic_DNA"/>
</dbReference>
<dbReference type="PhylomeDB" id="B3RTX9"/>
<sequence length="418" mass="47998">MAQLIDKLNLMVNSKGLQHPKANSVTAAKKRTIEESSDDYPLTSKKRAVLEDLTNASQDTLLKWHNLKKQQTNKNNVEQVQQQNEVKDHESDLGRIKTNIHEFLKCDEDDVVDGKSSCNENEESKISTAHLSTILSEEVQRVLTLPNDVADIDEADLTDPFRVADYAPIIFENMKQREAQLVVNDYLERQNDITEQMRMILIDWLCEVQQNFELFHETLYLAVKIVDRFLSARVVSRDALQLIGATAMLMSSKIEERYPPLVDDFVYICDDAYSRQAVLDMERDICYALDFDLNIPIPYRFLRRYGKVASLSMENLTLARYILELTLQEYQFVTFKPSMLAAGCLCLALKMKNCGEWTQTLVHYSGYEESELNELVQKLNAMIAKPAPENCKVVKTKYSHTVFYQVANIAPLQLETDV</sequence>
<evidence type="ECO:0000313" key="7">
    <source>
        <dbReference type="EMBL" id="EDV25704.1"/>
    </source>
</evidence>
<dbReference type="Gene3D" id="1.10.472.10">
    <property type="entry name" value="Cyclin-like"/>
    <property type="match status" value="2"/>
</dbReference>
<dbReference type="HOGENOM" id="CLU_020695_2_0_1"/>
<dbReference type="InParanoid" id="B3RTX9"/>
<reference evidence="7 8" key="1">
    <citation type="journal article" date="2008" name="Nature">
        <title>The Trichoplax genome and the nature of placozoans.</title>
        <authorList>
            <person name="Srivastava M."/>
            <person name="Begovic E."/>
            <person name="Chapman J."/>
            <person name="Putnam N.H."/>
            <person name="Hellsten U."/>
            <person name="Kawashima T."/>
            <person name="Kuo A."/>
            <person name="Mitros T."/>
            <person name="Salamov A."/>
            <person name="Carpenter M.L."/>
            <person name="Signorovitch A.Y."/>
            <person name="Moreno M.A."/>
            <person name="Kamm K."/>
            <person name="Grimwood J."/>
            <person name="Schmutz J."/>
            <person name="Shapiro H."/>
            <person name="Grigoriev I.V."/>
            <person name="Buss L.W."/>
            <person name="Schierwater B."/>
            <person name="Dellaporta S.L."/>
            <person name="Rokhsar D.S."/>
        </authorList>
    </citation>
    <scope>NUCLEOTIDE SEQUENCE [LARGE SCALE GENOMIC DNA]</scope>
    <source>
        <strain evidence="7 8">Grell-BS-1999</strain>
    </source>
</reference>
<dbReference type="GeneID" id="6753460"/>
<dbReference type="CDD" id="cd20508">
    <property type="entry name" value="CYCLIN_CCNB3_rpt1"/>
    <property type="match status" value="1"/>
</dbReference>
<dbReference type="GO" id="GO:0005634">
    <property type="term" value="C:nucleus"/>
    <property type="evidence" value="ECO:0000318"/>
    <property type="project" value="GO_Central"/>
</dbReference>
<dbReference type="InterPro" id="IPR036915">
    <property type="entry name" value="Cyclin-like_sf"/>
</dbReference>
<dbReference type="InterPro" id="IPR006671">
    <property type="entry name" value="Cyclin_N"/>
</dbReference>
<dbReference type="PIRSF" id="PIRSF001771">
    <property type="entry name" value="Cyclin_A_B_D_E"/>
    <property type="match status" value="1"/>
</dbReference>
<keyword evidence="3" id="KW-0131">Cell cycle</keyword>
<dbReference type="Proteomes" id="UP000009022">
    <property type="component" value="Unassembled WGS sequence"/>
</dbReference>
<evidence type="ECO:0000256" key="4">
    <source>
        <dbReference type="RuleBase" id="RU000383"/>
    </source>
</evidence>
<dbReference type="CTD" id="6753460"/>
<dbReference type="GO" id="GO:0000082">
    <property type="term" value="P:G1/S transition of mitotic cell cycle"/>
    <property type="evidence" value="ECO:0000318"/>
    <property type="project" value="GO_Central"/>
</dbReference>
<dbReference type="Pfam" id="PF02984">
    <property type="entry name" value="Cyclin_C"/>
    <property type="match status" value="1"/>
</dbReference>
<dbReference type="SMART" id="SM00385">
    <property type="entry name" value="CYCLIN"/>
    <property type="match status" value="2"/>
</dbReference>
<dbReference type="GO" id="GO:0051301">
    <property type="term" value="P:cell division"/>
    <property type="evidence" value="ECO:0007669"/>
    <property type="project" value="UniProtKB-KW"/>
</dbReference>
<keyword evidence="8" id="KW-1185">Reference proteome</keyword>
<dbReference type="eggNOG" id="KOG0653">
    <property type="taxonomic scope" value="Eukaryota"/>
</dbReference>
<dbReference type="PANTHER" id="PTHR10177">
    <property type="entry name" value="CYCLINS"/>
    <property type="match status" value="1"/>
</dbReference>
<dbReference type="OrthoDB" id="5590282at2759"/>
<accession>B3RTX9</accession>
<evidence type="ECO:0000256" key="1">
    <source>
        <dbReference type="ARBA" id="ARBA00022618"/>
    </source>
</evidence>
<dbReference type="KEGG" id="tad:TRIADDRAFT_56083"/>
<feature type="domain" description="Cyclin-like" evidence="5">
    <location>
        <begin position="300"/>
        <end position="381"/>
    </location>
</feature>
<dbReference type="OMA" id="WITEEFR"/>
<dbReference type="InterPro" id="IPR046965">
    <property type="entry name" value="Cyclin_A/B-like"/>
</dbReference>
<dbReference type="InterPro" id="IPR004367">
    <property type="entry name" value="Cyclin_C-dom"/>
</dbReference>
<organism evidence="7 8">
    <name type="scientific">Trichoplax adhaerens</name>
    <name type="common">Trichoplax reptans</name>
    <dbReference type="NCBI Taxonomy" id="10228"/>
    <lineage>
        <taxon>Eukaryota</taxon>
        <taxon>Metazoa</taxon>
        <taxon>Placozoa</taxon>
        <taxon>Uniplacotomia</taxon>
        <taxon>Trichoplacea</taxon>
        <taxon>Trichoplacidae</taxon>
        <taxon>Trichoplax</taxon>
    </lineage>
</organism>
<dbReference type="GO" id="GO:0005737">
    <property type="term" value="C:cytoplasm"/>
    <property type="evidence" value="ECO:0000318"/>
    <property type="project" value="GO_Central"/>
</dbReference>
<dbReference type="PROSITE" id="PS00292">
    <property type="entry name" value="CYCLINS"/>
    <property type="match status" value="1"/>
</dbReference>
<keyword evidence="2 4" id="KW-0195">Cyclin</keyword>
<dbReference type="InterPro" id="IPR039361">
    <property type="entry name" value="Cyclin"/>
</dbReference>
<proteinExistence type="inferred from homology"/>
<comment type="similarity">
    <text evidence="4">Belongs to the cyclin family.</text>
</comment>
<gene>
    <name evidence="7" type="ORF">TRIADDRAFT_56083</name>
</gene>
<dbReference type="AlphaFoldDB" id="B3RTX9"/>
<evidence type="ECO:0000259" key="6">
    <source>
        <dbReference type="SMART" id="SM01332"/>
    </source>
</evidence>
<protein>
    <submittedName>
        <fullName evidence="7">Uncharacterized protein</fullName>
    </submittedName>
</protein>
<dbReference type="SMART" id="SM01332">
    <property type="entry name" value="Cyclin_C"/>
    <property type="match status" value="1"/>
</dbReference>
<dbReference type="InterPro" id="IPR013763">
    <property type="entry name" value="Cyclin-like_dom"/>
</dbReference>
<dbReference type="GO" id="GO:0000307">
    <property type="term" value="C:cyclin-dependent protein kinase holoenzyme complex"/>
    <property type="evidence" value="ECO:0000318"/>
    <property type="project" value="GO_Central"/>
</dbReference>
<dbReference type="CDD" id="cd20510">
    <property type="entry name" value="CYCLIN_CCNB3_rpt2"/>
    <property type="match status" value="1"/>
</dbReference>
<feature type="domain" description="Cyclin C-terminal" evidence="6">
    <location>
        <begin position="296"/>
        <end position="412"/>
    </location>
</feature>
<evidence type="ECO:0000256" key="3">
    <source>
        <dbReference type="ARBA" id="ARBA00023306"/>
    </source>
</evidence>
<keyword evidence="1" id="KW-0132">Cell division</keyword>
<dbReference type="InterPro" id="IPR048258">
    <property type="entry name" value="Cyclins_cyclin-box"/>
</dbReference>
<dbReference type="Pfam" id="PF00134">
    <property type="entry name" value="Cyclin_N"/>
    <property type="match status" value="1"/>
</dbReference>
<dbReference type="STRING" id="10228.B3RTX9"/>
<dbReference type="SUPFAM" id="SSF47954">
    <property type="entry name" value="Cyclin-like"/>
    <property type="match status" value="2"/>
</dbReference>
<evidence type="ECO:0000313" key="8">
    <source>
        <dbReference type="Proteomes" id="UP000009022"/>
    </source>
</evidence>
<dbReference type="RefSeq" id="XP_002111737.1">
    <property type="nucleotide sequence ID" value="XM_002111701.1"/>
</dbReference>
<name>B3RTX9_TRIAD</name>
<evidence type="ECO:0000259" key="5">
    <source>
        <dbReference type="SMART" id="SM00385"/>
    </source>
</evidence>
<dbReference type="FunFam" id="1.10.472.10:FF:000001">
    <property type="entry name" value="G2/mitotic-specific cyclin"/>
    <property type="match status" value="1"/>
</dbReference>
<dbReference type="GO" id="GO:0016538">
    <property type="term" value="F:cyclin-dependent protein serine/threonine kinase regulator activity"/>
    <property type="evidence" value="ECO:0000318"/>
    <property type="project" value="GO_Central"/>
</dbReference>